<name>A0A9P6C6B3_9AGAR</name>
<accession>A0A9P6C6B3</accession>
<feature type="non-terminal residue" evidence="1">
    <location>
        <position position="57"/>
    </location>
</feature>
<gene>
    <name evidence="1" type="ORF">P691DRAFT_622982</name>
</gene>
<dbReference type="EMBL" id="MU151061">
    <property type="protein sequence ID" value="KAF9453427.1"/>
    <property type="molecule type" value="Genomic_DNA"/>
</dbReference>
<dbReference type="AlphaFoldDB" id="A0A9P6C6B3"/>
<dbReference type="OrthoDB" id="2107166at2759"/>
<evidence type="ECO:0000313" key="1">
    <source>
        <dbReference type="EMBL" id="KAF9453427.1"/>
    </source>
</evidence>
<evidence type="ECO:0000313" key="2">
    <source>
        <dbReference type="Proteomes" id="UP000807342"/>
    </source>
</evidence>
<proteinExistence type="predicted"/>
<reference evidence="1" key="1">
    <citation type="submission" date="2020-11" db="EMBL/GenBank/DDBJ databases">
        <authorList>
            <consortium name="DOE Joint Genome Institute"/>
            <person name="Ahrendt S."/>
            <person name="Riley R."/>
            <person name="Andreopoulos W."/>
            <person name="Labutti K."/>
            <person name="Pangilinan J."/>
            <person name="Ruiz-Duenas F.J."/>
            <person name="Barrasa J.M."/>
            <person name="Sanchez-Garcia M."/>
            <person name="Camarero S."/>
            <person name="Miyauchi S."/>
            <person name="Serrano A."/>
            <person name="Linde D."/>
            <person name="Babiker R."/>
            <person name="Drula E."/>
            <person name="Ayuso-Fernandez I."/>
            <person name="Pacheco R."/>
            <person name="Padilla G."/>
            <person name="Ferreira P."/>
            <person name="Barriuso J."/>
            <person name="Kellner H."/>
            <person name="Castanera R."/>
            <person name="Alfaro M."/>
            <person name="Ramirez L."/>
            <person name="Pisabarro A.G."/>
            <person name="Kuo A."/>
            <person name="Tritt A."/>
            <person name="Lipzen A."/>
            <person name="He G."/>
            <person name="Yan M."/>
            <person name="Ng V."/>
            <person name="Cullen D."/>
            <person name="Martin F."/>
            <person name="Rosso M.-N."/>
            <person name="Henrissat B."/>
            <person name="Hibbett D."/>
            <person name="Martinez A.T."/>
            <person name="Grigoriev I.V."/>
        </authorList>
    </citation>
    <scope>NUCLEOTIDE SEQUENCE</scope>
    <source>
        <strain evidence="1">MF-IS2</strain>
    </source>
</reference>
<dbReference type="Proteomes" id="UP000807342">
    <property type="component" value="Unassembled WGS sequence"/>
</dbReference>
<comment type="caution">
    <text evidence="1">The sequence shown here is derived from an EMBL/GenBank/DDBJ whole genome shotgun (WGS) entry which is preliminary data.</text>
</comment>
<organism evidence="1 2">
    <name type="scientific">Macrolepiota fuliginosa MF-IS2</name>
    <dbReference type="NCBI Taxonomy" id="1400762"/>
    <lineage>
        <taxon>Eukaryota</taxon>
        <taxon>Fungi</taxon>
        <taxon>Dikarya</taxon>
        <taxon>Basidiomycota</taxon>
        <taxon>Agaricomycotina</taxon>
        <taxon>Agaricomycetes</taxon>
        <taxon>Agaricomycetidae</taxon>
        <taxon>Agaricales</taxon>
        <taxon>Agaricineae</taxon>
        <taxon>Agaricaceae</taxon>
        <taxon>Macrolepiota</taxon>
    </lineage>
</organism>
<sequence>MDLNNALCLACSSSILVNNGAPVHITNCCIQAICYSCIQANPRLATYDPCLACLSGV</sequence>
<protein>
    <submittedName>
        <fullName evidence="1">Uncharacterized protein</fullName>
    </submittedName>
</protein>
<keyword evidence="2" id="KW-1185">Reference proteome</keyword>